<dbReference type="CDD" id="cd11065">
    <property type="entry name" value="CYP64-like"/>
    <property type="match status" value="1"/>
</dbReference>
<comment type="similarity">
    <text evidence="3 10">Belongs to the cytochrome P450 family.</text>
</comment>
<feature type="binding site" description="axial binding residue" evidence="9">
    <location>
        <position position="460"/>
    </location>
    <ligand>
        <name>heme</name>
        <dbReference type="ChEBI" id="CHEBI:30413"/>
    </ligand>
    <ligandPart>
        <name>Fe</name>
        <dbReference type="ChEBI" id="CHEBI:18248"/>
    </ligandPart>
</feature>
<dbReference type="OrthoDB" id="2789670at2759"/>
<keyword evidence="8 10" id="KW-0503">Monooxygenase</keyword>
<dbReference type="InterPro" id="IPR002401">
    <property type="entry name" value="Cyt_P450_E_grp-I"/>
</dbReference>
<dbReference type="Proteomes" id="UP000076842">
    <property type="component" value="Unassembled WGS sequence"/>
</dbReference>
<evidence type="ECO:0000313" key="13">
    <source>
        <dbReference type="Proteomes" id="UP000076842"/>
    </source>
</evidence>
<dbReference type="PRINTS" id="PR00385">
    <property type="entry name" value="P450"/>
</dbReference>
<feature type="chain" id="PRO_5007856073" evidence="11">
    <location>
        <begin position="34"/>
        <end position="526"/>
    </location>
</feature>
<dbReference type="InterPro" id="IPR050364">
    <property type="entry name" value="Cytochrome_P450_fung"/>
</dbReference>
<organism evidence="12 13">
    <name type="scientific">Calocera cornea HHB12733</name>
    <dbReference type="NCBI Taxonomy" id="1353952"/>
    <lineage>
        <taxon>Eukaryota</taxon>
        <taxon>Fungi</taxon>
        <taxon>Dikarya</taxon>
        <taxon>Basidiomycota</taxon>
        <taxon>Agaricomycotina</taxon>
        <taxon>Dacrymycetes</taxon>
        <taxon>Dacrymycetales</taxon>
        <taxon>Dacrymycetaceae</taxon>
        <taxon>Calocera</taxon>
    </lineage>
</organism>
<keyword evidence="13" id="KW-1185">Reference proteome</keyword>
<evidence type="ECO:0000256" key="5">
    <source>
        <dbReference type="ARBA" id="ARBA00022723"/>
    </source>
</evidence>
<protein>
    <submittedName>
        <fullName evidence="12">Cytochrome P450</fullName>
    </submittedName>
</protein>
<dbReference type="PANTHER" id="PTHR46300">
    <property type="entry name" value="P450, PUTATIVE (EUROFUNG)-RELATED-RELATED"/>
    <property type="match status" value="1"/>
</dbReference>
<feature type="signal peptide" evidence="11">
    <location>
        <begin position="1"/>
        <end position="33"/>
    </location>
</feature>
<dbReference type="EMBL" id="KV424128">
    <property type="protein sequence ID" value="KZT51048.1"/>
    <property type="molecule type" value="Genomic_DNA"/>
</dbReference>
<accession>A0A165CMH6</accession>
<keyword evidence="7 9" id="KW-0408">Iron</keyword>
<evidence type="ECO:0000256" key="9">
    <source>
        <dbReference type="PIRSR" id="PIRSR602401-1"/>
    </source>
</evidence>
<proteinExistence type="inferred from homology"/>
<dbReference type="PRINTS" id="PR00463">
    <property type="entry name" value="EP450I"/>
</dbReference>
<evidence type="ECO:0000256" key="1">
    <source>
        <dbReference type="ARBA" id="ARBA00001971"/>
    </source>
</evidence>
<evidence type="ECO:0000256" key="11">
    <source>
        <dbReference type="SAM" id="SignalP"/>
    </source>
</evidence>
<dbReference type="Pfam" id="PF00067">
    <property type="entry name" value="p450"/>
    <property type="match status" value="1"/>
</dbReference>
<evidence type="ECO:0000256" key="7">
    <source>
        <dbReference type="ARBA" id="ARBA00023004"/>
    </source>
</evidence>
<dbReference type="Gene3D" id="1.10.630.10">
    <property type="entry name" value="Cytochrome P450"/>
    <property type="match status" value="1"/>
</dbReference>
<keyword evidence="11" id="KW-0732">Signal</keyword>
<dbReference type="GO" id="GO:0016705">
    <property type="term" value="F:oxidoreductase activity, acting on paired donors, with incorporation or reduction of molecular oxygen"/>
    <property type="evidence" value="ECO:0007669"/>
    <property type="project" value="InterPro"/>
</dbReference>
<evidence type="ECO:0000256" key="8">
    <source>
        <dbReference type="ARBA" id="ARBA00023033"/>
    </source>
</evidence>
<keyword evidence="5 9" id="KW-0479">Metal-binding</keyword>
<evidence type="ECO:0000313" key="12">
    <source>
        <dbReference type="EMBL" id="KZT51048.1"/>
    </source>
</evidence>
<comment type="cofactor">
    <cofactor evidence="1 9">
        <name>heme</name>
        <dbReference type="ChEBI" id="CHEBI:30413"/>
    </cofactor>
</comment>
<gene>
    <name evidence="12" type="ORF">CALCODRAFT_488223</name>
</gene>
<evidence type="ECO:0000256" key="10">
    <source>
        <dbReference type="RuleBase" id="RU000461"/>
    </source>
</evidence>
<dbReference type="GO" id="GO:0004497">
    <property type="term" value="F:monooxygenase activity"/>
    <property type="evidence" value="ECO:0007669"/>
    <property type="project" value="UniProtKB-KW"/>
</dbReference>
<keyword evidence="4 9" id="KW-0349">Heme</keyword>
<dbReference type="GO" id="GO:0005506">
    <property type="term" value="F:iron ion binding"/>
    <property type="evidence" value="ECO:0007669"/>
    <property type="project" value="InterPro"/>
</dbReference>
<reference evidence="12 13" key="1">
    <citation type="journal article" date="2016" name="Mol. Biol. Evol.">
        <title>Comparative Genomics of Early-Diverging Mushroom-Forming Fungi Provides Insights into the Origins of Lignocellulose Decay Capabilities.</title>
        <authorList>
            <person name="Nagy L.G."/>
            <person name="Riley R."/>
            <person name="Tritt A."/>
            <person name="Adam C."/>
            <person name="Daum C."/>
            <person name="Floudas D."/>
            <person name="Sun H."/>
            <person name="Yadav J.S."/>
            <person name="Pangilinan J."/>
            <person name="Larsson K.H."/>
            <person name="Matsuura K."/>
            <person name="Barry K."/>
            <person name="Labutti K."/>
            <person name="Kuo R."/>
            <person name="Ohm R.A."/>
            <person name="Bhattacharya S.S."/>
            <person name="Shirouzu T."/>
            <person name="Yoshinaga Y."/>
            <person name="Martin F.M."/>
            <person name="Grigoriev I.V."/>
            <person name="Hibbett D.S."/>
        </authorList>
    </citation>
    <scope>NUCLEOTIDE SEQUENCE [LARGE SCALE GENOMIC DNA]</scope>
    <source>
        <strain evidence="12 13">HHB12733</strain>
    </source>
</reference>
<keyword evidence="6 10" id="KW-0560">Oxidoreductase</keyword>
<evidence type="ECO:0000256" key="3">
    <source>
        <dbReference type="ARBA" id="ARBA00010617"/>
    </source>
</evidence>
<comment type="pathway">
    <text evidence="2">Secondary metabolite biosynthesis.</text>
</comment>
<evidence type="ECO:0000256" key="2">
    <source>
        <dbReference type="ARBA" id="ARBA00005179"/>
    </source>
</evidence>
<name>A0A165CMH6_9BASI</name>
<dbReference type="InterPro" id="IPR001128">
    <property type="entry name" value="Cyt_P450"/>
</dbReference>
<dbReference type="PROSITE" id="PS00086">
    <property type="entry name" value="CYTOCHROME_P450"/>
    <property type="match status" value="1"/>
</dbReference>
<sequence>MASIPTPSALQGSALVLLLALLVRILLRKPAAPLPPGPNAIPLLGNLVTPDSFRVPSKRYVDEYGDIMTFRVMGVPILVVNTREAATELLEKRTASTGGRMHQVMCDELCGLASEPLRTNDLSLHRQYRRLFNFVLGPRTASAAWPLQVRETRRAALEILESPSQQKEHLRRYDSSACFNPGCHLLRLDCFARAIAAIVFELVYGLKIKSYSDPMVRLANLGIQRLATILKPGSWIVDIIPQLRYLPDWFPGVGFLRIGKEYNADYFATRTLPYEQVKRELAEGTAKPCLTVTLIEEKEKEKCGEDVTKWIGFAVYFGGADTSAAALQTFLAAMLLYPSVQAKAQAELDSIIGREHPPTLEDRERLPYCTALVSEVLRWQPVIPMGVPHCMLKDEIYNGYLLPKGTPIVANIWAMTRDERDFPNADEFQPERWLAEDGKLKEDVPGRSISLAFGFGRRICPGYLLAEANIFAGAVAILWSTVLSKPEGVEIEWVEGFGPVRPKDLKVEVRQRWDGAVEALRASIGE</sequence>
<dbReference type="SUPFAM" id="SSF48264">
    <property type="entry name" value="Cytochrome P450"/>
    <property type="match status" value="1"/>
</dbReference>
<evidence type="ECO:0000256" key="4">
    <source>
        <dbReference type="ARBA" id="ARBA00022617"/>
    </source>
</evidence>
<dbReference type="GO" id="GO:0020037">
    <property type="term" value="F:heme binding"/>
    <property type="evidence" value="ECO:0007669"/>
    <property type="project" value="InterPro"/>
</dbReference>
<dbReference type="InParanoid" id="A0A165CMH6"/>
<dbReference type="InterPro" id="IPR036396">
    <property type="entry name" value="Cyt_P450_sf"/>
</dbReference>
<evidence type="ECO:0000256" key="6">
    <source>
        <dbReference type="ARBA" id="ARBA00023002"/>
    </source>
</evidence>
<dbReference type="STRING" id="1353952.A0A165CMH6"/>
<dbReference type="AlphaFoldDB" id="A0A165CMH6"/>
<dbReference type="InterPro" id="IPR017972">
    <property type="entry name" value="Cyt_P450_CS"/>
</dbReference>
<dbReference type="PANTHER" id="PTHR46300:SF7">
    <property type="entry name" value="P450, PUTATIVE (EUROFUNG)-RELATED"/>
    <property type="match status" value="1"/>
</dbReference>